<reference evidence="1" key="1">
    <citation type="submission" date="2021-06" db="EMBL/GenBank/DDBJ databases">
        <authorList>
            <person name="Kallberg Y."/>
            <person name="Tangrot J."/>
            <person name="Rosling A."/>
        </authorList>
    </citation>
    <scope>NUCLEOTIDE SEQUENCE</scope>
    <source>
        <strain evidence="1">MA461A</strain>
    </source>
</reference>
<gene>
    <name evidence="1" type="ORF">RPERSI_LOCUS10536</name>
</gene>
<dbReference type="EMBL" id="CAJVQC010020944">
    <property type="protein sequence ID" value="CAG8710975.1"/>
    <property type="molecule type" value="Genomic_DNA"/>
</dbReference>
<evidence type="ECO:0000313" key="2">
    <source>
        <dbReference type="Proteomes" id="UP000789920"/>
    </source>
</evidence>
<accession>A0ACA9PID7</accession>
<organism evidence="1 2">
    <name type="scientific">Racocetra persica</name>
    <dbReference type="NCBI Taxonomy" id="160502"/>
    <lineage>
        <taxon>Eukaryota</taxon>
        <taxon>Fungi</taxon>
        <taxon>Fungi incertae sedis</taxon>
        <taxon>Mucoromycota</taxon>
        <taxon>Glomeromycotina</taxon>
        <taxon>Glomeromycetes</taxon>
        <taxon>Diversisporales</taxon>
        <taxon>Gigasporaceae</taxon>
        <taxon>Racocetra</taxon>
    </lineage>
</organism>
<keyword evidence="2" id="KW-1185">Reference proteome</keyword>
<dbReference type="Proteomes" id="UP000789920">
    <property type="component" value="Unassembled WGS sequence"/>
</dbReference>
<feature type="non-terminal residue" evidence="1">
    <location>
        <position position="40"/>
    </location>
</feature>
<name>A0ACA9PID7_9GLOM</name>
<proteinExistence type="predicted"/>
<comment type="caution">
    <text evidence="1">The sequence shown here is derived from an EMBL/GenBank/DDBJ whole genome shotgun (WGS) entry which is preliminary data.</text>
</comment>
<evidence type="ECO:0000313" key="1">
    <source>
        <dbReference type="EMBL" id="CAG8710975.1"/>
    </source>
</evidence>
<sequence>MSFIIYFFLNNDATYKPPIAIAPTTPDIIIAPTNPSVNIQ</sequence>
<protein>
    <submittedName>
        <fullName evidence="1">34164_t:CDS:1</fullName>
    </submittedName>
</protein>